<feature type="region of interest" description="Disordered" evidence="3">
    <location>
        <begin position="235"/>
        <end position="258"/>
    </location>
</feature>
<name>A0A956NCC3_UNCEI</name>
<reference evidence="5" key="1">
    <citation type="submission" date="2020-04" db="EMBL/GenBank/DDBJ databases">
        <authorList>
            <person name="Zhang T."/>
        </authorList>
    </citation>
    <scope>NUCLEOTIDE SEQUENCE</scope>
    <source>
        <strain evidence="5">HKST-UBA02</strain>
    </source>
</reference>
<dbReference type="GO" id="GO:0005524">
    <property type="term" value="F:ATP binding"/>
    <property type="evidence" value="ECO:0007669"/>
    <property type="project" value="UniProtKB-KW"/>
</dbReference>
<dbReference type="CDD" id="cd00009">
    <property type="entry name" value="AAA"/>
    <property type="match status" value="1"/>
</dbReference>
<dbReference type="PIRSF" id="PIRSF003073">
    <property type="entry name" value="DNAC_TnpB_IstB"/>
    <property type="match status" value="1"/>
</dbReference>
<dbReference type="Gene3D" id="3.40.50.300">
    <property type="entry name" value="P-loop containing nucleotide triphosphate hydrolases"/>
    <property type="match status" value="1"/>
</dbReference>
<evidence type="ECO:0000313" key="5">
    <source>
        <dbReference type="EMBL" id="MCA9756564.1"/>
    </source>
</evidence>
<evidence type="ECO:0000256" key="2">
    <source>
        <dbReference type="ARBA" id="ARBA00022840"/>
    </source>
</evidence>
<gene>
    <name evidence="5" type="primary">istB</name>
    <name evidence="5" type="ORF">KDA27_12235</name>
</gene>
<evidence type="ECO:0000313" key="6">
    <source>
        <dbReference type="Proteomes" id="UP000739538"/>
    </source>
</evidence>
<dbReference type="SUPFAM" id="SSF52540">
    <property type="entry name" value="P-loop containing nucleoside triphosphate hydrolases"/>
    <property type="match status" value="1"/>
</dbReference>
<dbReference type="InterPro" id="IPR028350">
    <property type="entry name" value="DNAC/IstB-like"/>
</dbReference>
<keyword evidence="1" id="KW-0547">Nucleotide-binding</keyword>
<dbReference type="InterPro" id="IPR047661">
    <property type="entry name" value="IstB"/>
</dbReference>
<protein>
    <submittedName>
        <fullName evidence="5">IS21-like element helper ATPase IstB</fullName>
    </submittedName>
</protein>
<dbReference type="NCBIfam" id="NF038214">
    <property type="entry name" value="IS21_help_AAA"/>
    <property type="match status" value="1"/>
</dbReference>
<comment type="caution">
    <text evidence="5">The sequence shown here is derived from an EMBL/GenBank/DDBJ whole genome shotgun (WGS) entry which is preliminary data.</text>
</comment>
<keyword evidence="2" id="KW-0067">ATP-binding</keyword>
<evidence type="ECO:0000256" key="3">
    <source>
        <dbReference type="SAM" id="MobiDB-lite"/>
    </source>
</evidence>
<sequence length="258" mass="29067">MFDQATIDKMTTMRLSAMADAFREQAESAQYRDLTFEERFGLLVDAEWTSRQQRKLSRRLKSAQLRYPASIEDVDFQAPRGLSKQAVLSLASCNWIEAKQNVVVTGATGTGKTFLACALVEKACRTDFSAHYVRAPRLIHDLLVARADGSYTRFLNKLVRIDLLAIDDWLLTPLKDTERRDLLEVIEDRSERCSTLIATQLPVSAWHAAIGEPTLADGICDRLLHRAHRIGLKGGSRRKPAEEAGRPIEEEGEAKKKR</sequence>
<dbReference type="InterPro" id="IPR027417">
    <property type="entry name" value="P-loop_NTPase"/>
</dbReference>
<feature type="compositionally biased region" description="Basic and acidic residues" evidence="3">
    <location>
        <begin position="239"/>
        <end position="249"/>
    </location>
</feature>
<proteinExistence type="predicted"/>
<evidence type="ECO:0000256" key="1">
    <source>
        <dbReference type="ARBA" id="ARBA00022741"/>
    </source>
</evidence>
<organism evidence="5 6">
    <name type="scientific">Eiseniibacteriota bacterium</name>
    <dbReference type="NCBI Taxonomy" id="2212470"/>
    <lineage>
        <taxon>Bacteria</taxon>
        <taxon>Candidatus Eiseniibacteriota</taxon>
    </lineage>
</organism>
<accession>A0A956NCC3</accession>
<dbReference type="InterPro" id="IPR002611">
    <property type="entry name" value="IstB_ATP-bd"/>
</dbReference>
<dbReference type="Pfam" id="PF01695">
    <property type="entry name" value="IstB_IS21"/>
    <property type="match status" value="1"/>
</dbReference>
<reference evidence="5" key="2">
    <citation type="journal article" date="2021" name="Microbiome">
        <title>Successional dynamics and alternative stable states in a saline activated sludge microbial community over 9 years.</title>
        <authorList>
            <person name="Wang Y."/>
            <person name="Ye J."/>
            <person name="Ju F."/>
            <person name="Liu L."/>
            <person name="Boyd J.A."/>
            <person name="Deng Y."/>
            <person name="Parks D.H."/>
            <person name="Jiang X."/>
            <person name="Yin X."/>
            <person name="Woodcroft B.J."/>
            <person name="Tyson G.W."/>
            <person name="Hugenholtz P."/>
            <person name="Polz M.F."/>
            <person name="Zhang T."/>
        </authorList>
    </citation>
    <scope>NUCLEOTIDE SEQUENCE</scope>
    <source>
        <strain evidence="5">HKST-UBA02</strain>
    </source>
</reference>
<dbReference type="Proteomes" id="UP000739538">
    <property type="component" value="Unassembled WGS sequence"/>
</dbReference>
<dbReference type="EMBL" id="JAGQHS010000058">
    <property type="protein sequence ID" value="MCA9756564.1"/>
    <property type="molecule type" value="Genomic_DNA"/>
</dbReference>
<dbReference type="PANTHER" id="PTHR30050:SF4">
    <property type="entry name" value="ATP-BINDING PROTEIN RV3427C IN INSERTION SEQUENCE-RELATED"/>
    <property type="match status" value="1"/>
</dbReference>
<dbReference type="AlphaFoldDB" id="A0A956NCC3"/>
<dbReference type="PANTHER" id="PTHR30050">
    <property type="entry name" value="CHROMOSOMAL REPLICATION INITIATOR PROTEIN DNAA"/>
    <property type="match status" value="1"/>
</dbReference>
<dbReference type="GO" id="GO:0006260">
    <property type="term" value="P:DNA replication"/>
    <property type="evidence" value="ECO:0007669"/>
    <property type="project" value="TreeGrafter"/>
</dbReference>
<evidence type="ECO:0000259" key="4">
    <source>
        <dbReference type="Pfam" id="PF01695"/>
    </source>
</evidence>
<feature type="domain" description="IstB-like ATP-binding" evidence="4">
    <location>
        <begin position="11"/>
        <end position="239"/>
    </location>
</feature>